<dbReference type="Proteomes" id="UP001472677">
    <property type="component" value="Unassembled WGS sequence"/>
</dbReference>
<dbReference type="EMBL" id="JBBPBM010000033">
    <property type="protein sequence ID" value="KAK8533180.1"/>
    <property type="molecule type" value="Genomic_DNA"/>
</dbReference>
<keyword evidence="2" id="KW-1185">Reference proteome</keyword>
<accession>A0ABR2D9V3</accession>
<sequence>MPGSKFPANNYFDIYEQFPFPFSFAVNRRGCFWFVSSVRDGCLWEEVDGKTNSGMARILHKLQINEEEGQTVC</sequence>
<name>A0ABR2D9V3_9ROSI</name>
<protein>
    <submittedName>
        <fullName evidence="1">Uncharacterized protein</fullName>
    </submittedName>
</protein>
<evidence type="ECO:0000313" key="2">
    <source>
        <dbReference type="Proteomes" id="UP001472677"/>
    </source>
</evidence>
<evidence type="ECO:0000313" key="1">
    <source>
        <dbReference type="EMBL" id="KAK8533180.1"/>
    </source>
</evidence>
<reference evidence="1 2" key="1">
    <citation type="journal article" date="2024" name="G3 (Bethesda)">
        <title>Genome assembly of Hibiscus sabdariffa L. provides insights into metabolisms of medicinal natural products.</title>
        <authorList>
            <person name="Kim T."/>
        </authorList>
    </citation>
    <scope>NUCLEOTIDE SEQUENCE [LARGE SCALE GENOMIC DNA]</scope>
    <source>
        <strain evidence="1">TK-2024</strain>
        <tissue evidence="1">Old leaves</tissue>
    </source>
</reference>
<organism evidence="1 2">
    <name type="scientific">Hibiscus sabdariffa</name>
    <name type="common">roselle</name>
    <dbReference type="NCBI Taxonomy" id="183260"/>
    <lineage>
        <taxon>Eukaryota</taxon>
        <taxon>Viridiplantae</taxon>
        <taxon>Streptophyta</taxon>
        <taxon>Embryophyta</taxon>
        <taxon>Tracheophyta</taxon>
        <taxon>Spermatophyta</taxon>
        <taxon>Magnoliopsida</taxon>
        <taxon>eudicotyledons</taxon>
        <taxon>Gunneridae</taxon>
        <taxon>Pentapetalae</taxon>
        <taxon>rosids</taxon>
        <taxon>malvids</taxon>
        <taxon>Malvales</taxon>
        <taxon>Malvaceae</taxon>
        <taxon>Malvoideae</taxon>
        <taxon>Hibiscus</taxon>
    </lineage>
</organism>
<gene>
    <name evidence="1" type="ORF">V6N12_076459</name>
</gene>
<proteinExistence type="predicted"/>
<comment type="caution">
    <text evidence="1">The sequence shown here is derived from an EMBL/GenBank/DDBJ whole genome shotgun (WGS) entry which is preliminary data.</text>
</comment>